<sequence length="65" mass="7361">LSLPQHPISLSCSQLVPSPHFFAQLAGRFSDGRILTDFIVFKWVLCLDRREVFRGKVSSVEIVSE</sequence>
<organism evidence="1 2">
    <name type="scientific">Parasponia andersonii</name>
    <name type="common">Sponia andersonii</name>
    <dbReference type="NCBI Taxonomy" id="3476"/>
    <lineage>
        <taxon>Eukaryota</taxon>
        <taxon>Viridiplantae</taxon>
        <taxon>Streptophyta</taxon>
        <taxon>Embryophyta</taxon>
        <taxon>Tracheophyta</taxon>
        <taxon>Spermatophyta</taxon>
        <taxon>Magnoliopsida</taxon>
        <taxon>eudicotyledons</taxon>
        <taxon>Gunneridae</taxon>
        <taxon>Pentapetalae</taxon>
        <taxon>rosids</taxon>
        <taxon>fabids</taxon>
        <taxon>Rosales</taxon>
        <taxon>Cannabaceae</taxon>
        <taxon>Parasponia</taxon>
    </lineage>
</organism>
<dbReference type="EMBL" id="JXTB01000009">
    <property type="protein sequence ID" value="PON78315.1"/>
    <property type="molecule type" value="Genomic_DNA"/>
</dbReference>
<comment type="caution">
    <text evidence="1">The sequence shown here is derived from an EMBL/GenBank/DDBJ whole genome shotgun (WGS) entry which is preliminary data.</text>
</comment>
<accession>A0A2P5DYD7</accession>
<evidence type="ECO:0000313" key="1">
    <source>
        <dbReference type="EMBL" id="PON78315.1"/>
    </source>
</evidence>
<protein>
    <submittedName>
        <fullName evidence="1">Uncharacterized protein</fullName>
    </submittedName>
</protein>
<name>A0A2P5DYD7_PARAD</name>
<keyword evidence="2" id="KW-1185">Reference proteome</keyword>
<reference evidence="2" key="1">
    <citation type="submission" date="2016-06" db="EMBL/GenBank/DDBJ databases">
        <title>Parallel loss of symbiosis genes in relatives of nitrogen-fixing non-legume Parasponia.</title>
        <authorList>
            <person name="Van Velzen R."/>
            <person name="Holmer R."/>
            <person name="Bu F."/>
            <person name="Rutten L."/>
            <person name="Van Zeijl A."/>
            <person name="Liu W."/>
            <person name="Santuari L."/>
            <person name="Cao Q."/>
            <person name="Sharma T."/>
            <person name="Shen D."/>
            <person name="Roswanjaya Y."/>
            <person name="Wardhani T."/>
            <person name="Kalhor M.S."/>
            <person name="Jansen J."/>
            <person name="Van den Hoogen J."/>
            <person name="Gungor B."/>
            <person name="Hartog M."/>
            <person name="Hontelez J."/>
            <person name="Verver J."/>
            <person name="Yang W.-C."/>
            <person name="Schijlen E."/>
            <person name="Repin R."/>
            <person name="Schilthuizen M."/>
            <person name="Schranz E."/>
            <person name="Heidstra R."/>
            <person name="Miyata K."/>
            <person name="Fedorova E."/>
            <person name="Kohlen W."/>
            <person name="Bisseling T."/>
            <person name="Smit S."/>
            <person name="Geurts R."/>
        </authorList>
    </citation>
    <scope>NUCLEOTIDE SEQUENCE [LARGE SCALE GENOMIC DNA]</scope>
    <source>
        <strain evidence="2">cv. WU1-14</strain>
    </source>
</reference>
<dbReference type="Proteomes" id="UP000237105">
    <property type="component" value="Unassembled WGS sequence"/>
</dbReference>
<evidence type="ECO:0000313" key="2">
    <source>
        <dbReference type="Proteomes" id="UP000237105"/>
    </source>
</evidence>
<gene>
    <name evidence="1" type="ORF">PanWU01x14_019530</name>
</gene>
<feature type="non-terminal residue" evidence="1">
    <location>
        <position position="1"/>
    </location>
</feature>
<proteinExistence type="predicted"/>
<dbReference type="AlphaFoldDB" id="A0A2P5DYD7"/>